<dbReference type="EMBL" id="JAUTXU010000004">
    <property type="protein sequence ID" value="KAK3724894.1"/>
    <property type="molecule type" value="Genomic_DNA"/>
</dbReference>
<reference evidence="1" key="1">
    <citation type="submission" date="2023-07" db="EMBL/GenBank/DDBJ databases">
        <title>Black Yeasts Isolated from many extreme environments.</title>
        <authorList>
            <person name="Coleine C."/>
            <person name="Stajich J.E."/>
            <person name="Selbmann L."/>
        </authorList>
    </citation>
    <scope>NUCLEOTIDE SEQUENCE</scope>
    <source>
        <strain evidence="1">CCFEE 5714</strain>
    </source>
</reference>
<name>A0ACC3NXS5_9PEZI</name>
<accession>A0ACC3NXS5</accession>
<evidence type="ECO:0000313" key="2">
    <source>
        <dbReference type="Proteomes" id="UP001281147"/>
    </source>
</evidence>
<keyword evidence="2" id="KW-1185">Reference proteome</keyword>
<sequence>MAVDRNQSEPKWLRLLDDTTDRPAQIVAPTANTGSDAANQQEVAAKHSTAAAALVEQGKQIMDRLMQVSTPIQRANLIKVLFSDLDNMYDAKVALLKELAETRPEEREVKKGQIRALDFIDEFEAMTVEERDEVAKEIAGAWKAASD</sequence>
<organism evidence="1 2">
    <name type="scientific">Vermiconidia calcicola</name>
    <dbReference type="NCBI Taxonomy" id="1690605"/>
    <lineage>
        <taxon>Eukaryota</taxon>
        <taxon>Fungi</taxon>
        <taxon>Dikarya</taxon>
        <taxon>Ascomycota</taxon>
        <taxon>Pezizomycotina</taxon>
        <taxon>Dothideomycetes</taxon>
        <taxon>Dothideomycetidae</taxon>
        <taxon>Mycosphaerellales</taxon>
        <taxon>Extremaceae</taxon>
        <taxon>Vermiconidia</taxon>
    </lineage>
</organism>
<comment type="caution">
    <text evidence="1">The sequence shown here is derived from an EMBL/GenBank/DDBJ whole genome shotgun (WGS) entry which is preliminary data.</text>
</comment>
<proteinExistence type="predicted"/>
<protein>
    <submittedName>
        <fullName evidence="1">Uncharacterized protein</fullName>
    </submittedName>
</protein>
<gene>
    <name evidence="1" type="ORF">LTR37_000942</name>
</gene>
<dbReference type="Proteomes" id="UP001281147">
    <property type="component" value="Unassembled WGS sequence"/>
</dbReference>
<evidence type="ECO:0000313" key="1">
    <source>
        <dbReference type="EMBL" id="KAK3724894.1"/>
    </source>
</evidence>